<proteinExistence type="predicted"/>
<keyword evidence="1" id="KW-1133">Transmembrane helix</keyword>
<reference evidence="3" key="3">
    <citation type="submission" date="2020-12" db="UniProtKB">
        <authorList>
            <consortium name="EnsemblPlants"/>
        </authorList>
    </citation>
    <scope>IDENTIFICATION</scope>
</reference>
<dbReference type="Gramene" id="Pp3c12_5470V3.2">
    <property type="protein sequence ID" value="Pp3c12_5470V3.2"/>
    <property type="gene ID" value="Pp3c12_5470"/>
</dbReference>
<sequence>MGGVGICPDMVSAISHSPSFSSCNNAVIKSSRFHSRRSLPLPRGLAEFSSQSSLYVRRSDRLELACRGGGARGVKLNGKLVRVVCAKGSDNGPPRPEYSSDAKIRSEVIAPFRALRMFFYGAFMASGGVGGLIAITRLIAALNNAPGSGDPIEIAKGIAIDFGAVLIFALLYRSDSKARDKSLAKIAREENLSNLRLELSNRRVVTIGELRGTARLVILAGPGSYIEEAFKQSEPYKQELLDRGVLVAAYATDGASFADYSSVSSSNKQDSSESNQSVAVADLEKKWRATPIYTSEWGRWIDDQKKLANVPPDQPVYVSLRLDGRVRGSGIGIPSWKAMSVQLPPIKGIWGGVFDGMDGRV</sequence>
<reference evidence="2 4" key="2">
    <citation type="journal article" date="2018" name="Plant J.">
        <title>The Physcomitrella patens chromosome-scale assembly reveals moss genome structure and evolution.</title>
        <authorList>
            <person name="Lang D."/>
            <person name="Ullrich K.K."/>
            <person name="Murat F."/>
            <person name="Fuchs J."/>
            <person name="Jenkins J."/>
            <person name="Haas F.B."/>
            <person name="Piednoel M."/>
            <person name="Gundlach H."/>
            <person name="Van Bel M."/>
            <person name="Meyberg R."/>
            <person name="Vives C."/>
            <person name="Morata J."/>
            <person name="Symeonidi A."/>
            <person name="Hiss M."/>
            <person name="Muchero W."/>
            <person name="Kamisugi Y."/>
            <person name="Saleh O."/>
            <person name="Blanc G."/>
            <person name="Decker E.L."/>
            <person name="van Gessel N."/>
            <person name="Grimwood J."/>
            <person name="Hayes R.D."/>
            <person name="Graham S.W."/>
            <person name="Gunter L.E."/>
            <person name="McDaniel S.F."/>
            <person name="Hoernstein S.N.W."/>
            <person name="Larsson A."/>
            <person name="Li F.W."/>
            <person name="Perroud P.F."/>
            <person name="Phillips J."/>
            <person name="Ranjan P."/>
            <person name="Rokshar D.S."/>
            <person name="Rothfels C.J."/>
            <person name="Schneider L."/>
            <person name="Shu S."/>
            <person name="Stevenson D.W."/>
            <person name="Thummler F."/>
            <person name="Tillich M."/>
            <person name="Villarreal Aguilar J.C."/>
            <person name="Widiez T."/>
            <person name="Wong G.K."/>
            <person name="Wymore A."/>
            <person name="Zhang Y."/>
            <person name="Zimmer A.D."/>
            <person name="Quatrano R.S."/>
            <person name="Mayer K.F.X."/>
            <person name="Goodstein D."/>
            <person name="Casacuberta J.M."/>
            <person name="Vandepoele K."/>
            <person name="Reski R."/>
            <person name="Cuming A.C."/>
            <person name="Tuskan G.A."/>
            <person name="Maumus F."/>
            <person name="Salse J."/>
            <person name="Schmutz J."/>
            <person name="Rensing S.A."/>
        </authorList>
    </citation>
    <scope>NUCLEOTIDE SEQUENCE [LARGE SCALE GENOMIC DNA]</scope>
    <source>
        <strain evidence="3 4">cv. Gransden 2004</strain>
    </source>
</reference>
<keyword evidence="1" id="KW-0812">Transmembrane</keyword>
<dbReference type="AlphaFoldDB" id="A0A2K1JPK1"/>
<dbReference type="EnsemblPlants" id="Pp3c12_5470V3.1">
    <property type="protein sequence ID" value="Pp3c12_5470V3.1"/>
    <property type="gene ID" value="Pp3c12_5470"/>
</dbReference>
<dbReference type="Pfam" id="PF11998">
    <property type="entry name" value="DUF3493"/>
    <property type="match status" value="1"/>
</dbReference>
<evidence type="ECO:0000313" key="3">
    <source>
        <dbReference type="EnsemblPlants" id="Pp3c12_5470V3.1"/>
    </source>
</evidence>
<dbReference type="GO" id="GO:0009658">
    <property type="term" value="P:chloroplast organization"/>
    <property type="evidence" value="ECO:0007669"/>
    <property type="project" value="EnsemblPlants"/>
</dbReference>
<dbReference type="InterPro" id="IPR021883">
    <property type="entry name" value="LPA1-like"/>
</dbReference>
<dbReference type="Gramene" id="Pp3c12_5470V3.1">
    <property type="protein sequence ID" value="Pp3c12_5470V3.1"/>
    <property type="gene ID" value="Pp3c12_5470"/>
</dbReference>
<dbReference type="PaxDb" id="3218-PP1S56_26V6.1"/>
<dbReference type="Proteomes" id="UP000006727">
    <property type="component" value="Chromosome 12"/>
</dbReference>
<feature type="transmembrane region" description="Helical" evidence="1">
    <location>
        <begin position="118"/>
        <end position="142"/>
    </location>
</feature>
<dbReference type="GeneID" id="112290032"/>
<accession>A0A2K1JPK1</accession>
<dbReference type="STRING" id="3218.A0A2K1JPK1"/>
<dbReference type="PANTHER" id="PTHR35498">
    <property type="entry name" value="PROTEIN LOW PSII ACCUMULATION 1, CHLOROPLASTIC"/>
    <property type="match status" value="1"/>
</dbReference>
<dbReference type="EMBL" id="ABEU02000012">
    <property type="protein sequence ID" value="PNR43473.1"/>
    <property type="molecule type" value="Genomic_DNA"/>
</dbReference>
<reference evidence="2 4" key="1">
    <citation type="journal article" date="2008" name="Science">
        <title>The Physcomitrella genome reveals evolutionary insights into the conquest of land by plants.</title>
        <authorList>
            <person name="Rensing S."/>
            <person name="Lang D."/>
            <person name="Zimmer A."/>
            <person name="Terry A."/>
            <person name="Salamov A."/>
            <person name="Shapiro H."/>
            <person name="Nishiyama T."/>
            <person name="Perroud P.-F."/>
            <person name="Lindquist E."/>
            <person name="Kamisugi Y."/>
            <person name="Tanahashi T."/>
            <person name="Sakakibara K."/>
            <person name="Fujita T."/>
            <person name="Oishi K."/>
            <person name="Shin-I T."/>
            <person name="Kuroki Y."/>
            <person name="Toyoda A."/>
            <person name="Suzuki Y."/>
            <person name="Hashimoto A."/>
            <person name="Yamaguchi K."/>
            <person name="Sugano A."/>
            <person name="Kohara Y."/>
            <person name="Fujiyama A."/>
            <person name="Anterola A."/>
            <person name="Aoki S."/>
            <person name="Ashton N."/>
            <person name="Barbazuk W.B."/>
            <person name="Barker E."/>
            <person name="Bennetzen J."/>
            <person name="Bezanilla M."/>
            <person name="Blankenship R."/>
            <person name="Cho S.H."/>
            <person name="Dutcher S."/>
            <person name="Estelle M."/>
            <person name="Fawcett J.A."/>
            <person name="Gundlach H."/>
            <person name="Hanada K."/>
            <person name="Heyl A."/>
            <person name="Hicks K.A."/>
            <person name="Hugh J."/>
            <person name="Lohr M."/>
            <person name="Mayer K."/>
            <person name="Melkozernov A."/>
            <person name="Murata T."/>
            <person name="Nelson D."/>
            <person name="Pils B."/>
            <person name="Prigge M."/>
            <person name="Reiss B."/>
            <person name="Renner T."/>
            <person name="Rombauts S."/>
            <person name="Rushton P."/>
            <person name="Sanderfoot A."/>
            <person name="Schween G."/>
            <person name="Shiu S.-H."/>
            <person name="Stueber K."/>
            <person name="Theodoulou F.L."/>
            <person name="Tu H."/>
            <person name="Van de Peer Y."/>
            <person name="Verrier P.J."/>
            <person name="Waters E."/>
            <person name="Wood A."/>
            <person name="Yang L."/>
            <person name="Cove D."/>
            <person name="Cuming A."/>
            <person name="Hasebe M."/>
            <person name="Lucas S."/>
            <person name="Mishler D.B."/>
            <person name="Reski R."/>
            <person name="Grigoriev I."/>
            <person name="Quatrano R.S."/>
            <person name="Boore J.L."/>
        </authorList>
    </citation>
    <scope>NUCLEOTIDE SEQUENCE [LARGE SCALE GENOMIC DNA]</scope>
    <source>
        <strain evidence="3 4">cv. Gransden 2004</strain>
    </source>
</reference>
<gene>
    <name evidence="3" type="primary">LOC112290032</name>
    <name evidence="2" type="ORF">PHYPA_015854</name>
</gene>
<name>A0A2K1JPK1_PHYPA</name>
<dbReference type="OrthoDB" id="5130at2759"/>
<protein>
    <recommendedName>
        <fullName evidence="5">Protein LOW PSII ACCUMULATION 1, chloroplastic</fullName>
    </recommendedName>
</protein>
<evidence type="ECO:0000256" key="1">
    <source>
        <dbReference type="SAM" id="Phobius"/>
    </source>
</evidence>
<dbReference type="PANTHER" id="PTHR35498:SF1">
    <property type="entry name" value="LOW PSII ACCUMULATION-LIKE PROTEIN"/>
    <property type="match status" value="1"/>
</dbReference>
<evidence type="ECO:0008006" key="5">
    <source>
        <dbReference type="Google" id="ProtNLM"/>
    </source>
</evidence>
<organism evidence="2">
    <name type="scientific">Physcomitrium patens</name>
    <name type="common">Spreading-leaved earth moss</name>
    <name type="synonym">Physcomitrella patens</name>
    <dbReference type="NCBI Taxonomy" id="3218"/>
    <lineage>
        <taxon>Eukaryota</taxon>
        <taxon>Viridiplantae</taxon>
        <taxon>Streptophyta</taxon>
        <taxon>Embryophyta</taxon>
        <taxon>Bryophyta</taxon>
        <taxon>Bryophytina</taxon>
        <taxon>Bryopsida</taxon>
        <taxon>Funariidae</taxon>
        <taxon>Funariales</taxon>
        <taxon>Funariaceae</taxon>
        <taxon>Physcomitrium</taxon>
    </lineage>
</organism>
<keyword evidence="1" id="KW-0472">Membrane</keyword>
<dbReference type="RefSeq" id="XP_024391684.1">
    <property type="nucleotide sequence ID" value="XM_024535916.2"/>
</dbReference>
<keyword evidence="4" id="KW-1185">Reference proteome</keyword>
<evidence type="ECO:0000313" key="2">
    <source>
        <dbReference type="EMBL" id="PNR43473.1"/>
    </source>
</evidence>
<evidence type="ECO:0000313" key="4">
    <source>
        <dbReference type="Proteomes" id="UP000006727"/>
    </source>
</evidence>
<dbReference type="OMA" id="WQLVPVY"/>
<dbReference type="EnsemblPlants" id="Pp3c12_5470V3.2">
    <property type="protein sequence ID" value="Pp3c12_5470V3.2"/>
    <property type="gene ID" value="Pp3c12_5470"/>
</dbReference>
<feature type="transmembrane region" description="Helical" evidence="1">
    <location>
        <begin position="154"/>
        <end position="172"/>
    </location>
</feature>